<dbReference type="OrthoDB" id="399230at2"/>
<accession>A0A168RLD8</accession>
<dbReference type="PATRIC" id="fig|29557.3.peg.117"/>
<dbReference type="Pfam" id="PF00216">
    <property type="entry name" value="Bac_DNA_binding"/>
    <property type="match status" value="1"/>
</dbReference>
<evidence type="ECO:0000256" key="2">
    <source>
        <dbReference type="ARBA" id="ARBA00023125"/>
    </source>
</evidence>
<keyword evidence="2 4" id="KW-0238">DNA-binding</keyword>
<sequence length="98" mass="11575">MTKKEFISQVAEQMSNKLEKQVSIKEAEMFFDAFVFVLKEEMIAENKVQLSNLGTFETIIRKGRKTVNPFKKNEELIVPEKRVVRFKPSKYLRDIVNF</sequence>
<name>A0A168RLD8_9BACT</name>
<reference evidence="4 5" key="1">
    <citation type="submission" date="2016-03" db="EMBL/GenBank/DDBJ databases">
        <title>Genome sequence of Mycoplasma gallinarum strain Mgn_IPT.</title>
        <authorList>
            <person name="Yacoub E."/>
            <person name="Sirand-Pugnet P."/>
            <person name="Barre A."/>
            <person name="Maurier F."/>
            <person name="Blanchard A."/>
            <person name="Ben Abdelmoumen B.M."/>
        </authorList>
    </citation>
    <scope>NUCLEOTIDE SEQUENCE [LARGE SCALE GENOMIC DNA]</scope>
    <source>
        <strain evidence="4 5">Mgn_IPT</strain>
    </source>
</reference>
<dbReference type="EMBL" id="LVLH01000020">
    <property type="protein sequence ID" value="OAB49090.1"/>
    <property type="molecule type" value="Genomic_DNA"/>
</dbReference>
<evidence type="ECO:0000256" key="1">
    <source>
        <dbReference type="ARBA" id="ARBA00023067"/>
    </source>
</evidence>
<dbReference type="PANTHER" id="PTHR33175:SF3">
    <property type="entry name" value="DNA-BINDING PROTEIN HU-BETA"/>
    <property type="match status" value="1"/>
</dbReference>
<organism evidence="4 5">
    <name type="scientific">Mycoplasmopsis gallinarum</name>
    <dbReference type="NCBI Taxonomy" id="29557"/>
    <lineage>
        <taxon>Bacteria</taxon>
        <taxon>Bacillati</taxon>
        <taxon>Mycoplasmatota</taxon>
        <taxon>Mycoplasmoidales</taxon>
        <taxon>Metamycoplasmataceae</taxon>
        <taxon>Mycoplasmopsis</taxon>
    </lineage>
</organism>
<dbReference type="InterPro" id="IPR000119">
    <property type="entry name" value="Hist_DNA-bd"/>
</dbReference>
<evidence type="ECO:0000256" key="3">
    <source>
        <dbReference type="RuleBase" id="RU003939"/>
    </source>
</evidence>
<dbReference type="STRING" id="29557.MGALLINA_01290"/>
<keyword evidence="1" id="KW-0226">DNA condensation</keyword>
<dbReference type="PANTHER" id="PTHR33175">
    <property type="entry name" value="DNA-BINDING PROTEIN HU"/>
    <property type="match status" value="1"/>
</dbReference>
<dbReference type="CDD" id="cd00591">
    <property type="entry name" value="HU_IHF"/>
    <property type="match status" value="1"/>
</dbReference>
<dbReference type="Gene3D" id="4.10.520.10">
    <property type="entry name" value="IHF-like DNA-binding proteins"/>
    <property type="match status" value="1"/>
</dbReference>
<dbReference type="SUPFAM" id="SSF47729">
    <property type="entry name" value="IHF-like DNA-binding proteins"/>
    <property type="match status" value="1"/>
</dbReference>
<dbReference type="GO" id="GO:0003677">
    <property type="term" value="F:DNA binding"/>
    <property type="evidence" value="ECO:0007669"/>
    <property type="project" value="UniProtKB-KW"/>
</dbReference>
<keyword evidence="5" id="KW-1185">Reference proteome</keyword>
<proteinExistence type="inferred from homology"/>
<dbReference type="Proteomes" id="UP000076983">
    <property type="component" value="Unassembled WGS sequence"/>
</dbReference>
<protein>
    <submittedName>
        <fullName evidence="4">DNA-binding histone like protein HU</fullName>
    </submittedName>
</protein>
<dbReference type="RefSeq" id="WP_027332770.1">
    <property type="nucleotide sequence ID" value="NZ_LVLH01000020.1"/>
</dbReference>
<dbReference type="GO" id="GO:0005829">
    <property type="term" value="C:cytosol"/>
    <property type="evidence" value="ECO:0007669"/>
    <property type="project" value="TreeGrafter"/>
</dbReference>
<gene>
    <name evidence="4" type="ORF">MGALLINA_01290</name>
</gene>
<comment type="caution">
    <text evidence="4">The sequence shown here is derived from an EMBL/GenBank/DDBJ whole genome shotgun (WGS) entry which is preliminary data.</text>
</comment>
<dbReference type="SMART" id="SM00411">
    <property type="entry name" value="BHL"/>
    <property type="match status" value="1"/>
</dbReference>
<evidence type="ECO:0000313" key="4">
    <source>
        <dbReference type="EMBL" id="OAB49090.1"/>
    </source>
</evidence>
<dbReference type="GO" id="GO:0030527">
    <property type="term" value="F:structural constituent of chromatin"/>
    <property type="evidence" value="ECO:0007669"/>
    <property type="project" value="InterPro"/>
</dbReference>
<evidence type="ECO:0000313" key="5">
    <source>
        <dbReference type="Proteomes" id="UP000076983"/>
    </source>
</evidence>
<dbReference type="AlphaFoldDB" id="A0A168RLD8"/>
<dbReference type="GO" id="GO:0030261">
    <property type="term" value="P:chromosome condensation"/>
    <property type="evidence" value="ECO:0007669"/>
    <property type="project" value="UniProtKB-KW"/>
</dbReference>
<dbReference type="InterPro" id="IPR010992">
    <property type="entry name" value="IHF-like_DNA-bd_dom_sf"/>
</dbReference>
<comment type="similarity">
    <text evidence="3">Belongs to the bacterial histone-like protein family.</text>
</comment>